<dbReference type="EMBL" id="LFNG01000012">
    <property type="protein sequence ID" value="KMQ70942.1"/>
    <property type="molecule type" value="Genomic_DNA"/>
</dbReference>
<comment type="caution">
    <text evidence="1">The sequence shown here is derived from an EMBL/GenBank/DDBJ whole genome shotgun (WGS) entry which is preliminary data.</text>
</comment>
<dbReference type="AlphaFoldDB" id="A0A0J7IY67"/>
<keyword evidence="2" id="KW-1185">Reference proteome</keyword>
<dbReference type="Proteomes" id="UP000035900">
    <property type="component" value="Unassembled WGS sequence"/>
</dbReference>
<accession>A0A0J7IY67</accession>
<sequence>MVKFNPQIYGNLGEEFRPFFSRKTILNNCVGFQKNQNSFNFRVNKTKCREFFFRRVHGKT</sequence>
<gene>
    <name evidence="1" type="ORF">ACM44_10020</name>
</gene>
<dbReference type="STRING" id="1304281.ACM44_10020"/>
<evidence type="ECO:0000313" key="1">
    <source>
        <dbReference type="EMBL" id="KMQ70942.1"/>
    </source>
</evidence>
<evidence type="ECO:0000313" key="2">
    <source>
        <dbReference type="Proteomes" id="UP000035900"/>
    </source>
</evidence>
<reference evidence="1 2" key="1">
    <citation type="journal article" date="2004" name="Int. J. Syst. Evol. Microbiol.">
        <title>Kaistella koreensis gen. nov., sp. nov., a novel member of the Chryseobacterium-Bergeyella-Riemerella branch.</title>
        <authorList>
            <person name="Kim M.K."/>
            <person name="Im W.T."/>
            <person name="Shin Y.K."/>
            <person name="Lim J.H."/>
            <person name="Kim S.H."/>
            <person name="Lee B.C."/>
            <person name="Park M.Y."/>
            <person name="Lee K.Y."/>
            <person name="Lee S.T."/>
        </authorList>
    </citation>
    <scope>NUCLEOTIDE SEQUENCE [LARGE SCALE GENOMIC DNA]</scope>
    <source>
        <strain evidence="1 2">CCUG 49689</strain>
    </source>
</reference>
<name>A0A0J7IY67_9FLAO</name>
<proteinExistence type="predicted"/>
<protein>
    <submittedName>
        <fullName evidence="1">Uncharacterized protein</fullName>
    </submittedName>
</protein>
<organism evidence="1 2">
    <name type="scientific">Chryseobacterium koreense CCUG 49689</name>
    <dbReference type="NCBI Taxonomy" id="1304281"/>
    <lineage>
        <taxon>Bacteria</taxon>
        <taxon>Pseudomonadati</taxon>
        <taxon>Bacteroidota</taxon>
        <taxon>Flavobacteriia</taxon>
        <taxon>Flavobacteriales</taxon>
        <taxon>Weeksellaceae</taxon>
        <taxon>Chryseobacterium group</taxon>
        <taxon>Chryseobacterium</taxon>
    </lineage>
</organism>